<dbReference type="SUPFAM" id="SSF109604">
    <property type="entry name" value="HD-domain/PDEase-like"/>
    <property type="match status" value="1"/>
</dbReference>
<evidence type="ECO:0000256" key="1">
    <source>
        <dbReference type="ARBA" id="ARBA00005776"/>
    </source>
</evidence>
<protein>
    <submittedName>
        <fullName evidence="3">SAM domain and HD domain-containing 1</fullName>
    </submittedName>
</protein>
<dbReference type="Proteomes" id="UP001152795">
    <property type="component" value="Unassembled WGS sequence"/>
</dbReference>
<dbReference type="Gene3D" id="1.10.3210.10">
    <property type="entry name" value="Hypothetical protein af1432"/>
    <property type="match status" value="1"/>
</dbReference>
<reference evidence="3" key="1">
    <citation type="submission" date="2020-04" db="EMBL/GenBank/DDBJ databases">
        <authorList>
            <person name="Alioto T."/>
            <person name="Alioto T."/>
            <person name="Gomez Garrido J."/>
        </authorList>
    </citation>
    <scope>NUCLEOTIDE SEQUENCE</scope>
    <source>
        <strain evidence="3">A484AB</strain>
    </source>
</reference>
<gene>
    <name evidence="3" type="ORF">PACLA_8A024835</name>
</gene>
<dbReference type="InterPro" id="IPR003607">
    <property type="entry name" value="HD/PDEase_dom"/>
</dbReference>
<accession>A0A6S7KR18</accession>
<dbReference type="GO" id="GO:0008832">
    <property type="term" value="F:dGTPase activity"/>
    <property type="evidence" value="ECO:0007669"/>
    <property type="project" value="TreeGrafter"/>
</dbReference>
<dbReference type="PANTHER" id="PTHR11373">
    <property type="entry name" value="DEOXYNUCLEOSIDE TRIPHOSPHATE TRIPHOSPHOHYDROLASE"/>
    <property type="match status" value="1"/>
</dbReference>
<evidence type="ECO:0000256" key="2">
    <source>
        <dbReference type="SAM" id="MobiDB-lite"/>
    </source>
</evidence>
<dbReference type="AlphaFoldDB" id="A0A6S7KR18"/>
<dbReference type="InterPro" id="IPR006674">
    <property type="entry name" value="HD_domain"/>
</dbReference>
<comment type="caution">
    <text evidence="3">The sequence shown here is derived from an EMBL/GenBank/DDBJ whole genome shotgun (WGS) entry which is preliminary data.</text>
</comment>
<evidence type="ECO:0000313" key="3">
    <source>
        <dbReference type="EMBL" id="CAB4030553.1"/>
    </source>
</evidence>
<dbReference type="CDD" id="cd00077">
    <property type="entry name" value="HDc"/>
    <property type="match status" value="1"/>
</dbReference>
<sequence length="536" mass="62510">MDEYGTVFNDPVHGYIELEPLLMRIIHTPEFQRMKDIKQLGATYWVYPGASHNRFEHSLGTAYLAGKMIETLRQIHKAEIEITDEEVLCVKIAALCHDLGHGPFSHVFDTQLKEKLIKLHRSEETKLLNQARDGNMEKSLKFHREQAMKLQTWEHEDASCEMFDHMLKANPELYDALEGKNFGENERNLVKELIKGKLPGKDKVTQMATVDGVEYTKWFLFEIVANKRNGIDCDKFDYFARDCLNLGVKSNFDHLRYFQNVRILPVDGELQLGLRDKLVFNIYELFHTRWSLHHRVYQHKTIKAIEDMITDAFTLLDHKYNFSTAIFDMEEYAKLTDSIFYEIIRSKDQDENTKKAQEIVRRIQRRELYKFCGETQPTTKLDIGALEVAEEIASFDSDLSPDELFISIIEIHFGMKEKDPVESVVFYNKNFNKAVQLRKNIVSEMLPQKFSEQYVRVYGKNLKQSSIAATPGSKAKEERIVHCFQEWCKSRGYASPDELSGDKTGYFTPAKDRKRRGSDRKESSNPSKKRLYTDMK</sequence>
<dbReference type="InterPro" id="IPR050135">
    <property type="entry name" value="dGTPase-like"/>
</dbReference>
<feature type="region of interest" description="Disordered" evidence="2">
    <location>
        <begin position="494"/>
        <end position="536"/>
    </location>
</feature>
<dbReference type="InterPro" id="IPR045509">
    <property type="entry name" value="HD_assoc_2"/>
</dbReference>
<dbReference type="GO" id="GO:0005634">
    <property type="term" value="C:nucleus"/>
    <property type="evidence" value="ECO:0007669"/>
    <property type="project" value="TreeGrafter"/>
</dbReference>
<dbReference type="Pfam" id="PF19276">
    <property type="entry name" value="HD_assoc_2"/>
    <property type="match status" value="1"/>
</dbReference>
<dbReference type="PANTHER" id="PTHR11373:SF4">
    <property type="entry name" value="DEOXYNUCLEOSIDE TRIPHOSPHATE TRIPHOSPHOHYDROLASE SAMHD1"/>
    <property type="match status" value="1"/>
</dbReference>
<dbReference type="EMBL" id="CACRXK020016955">
    <property type="protein sequence ID" value="CAB4030553.1"/>
    <property type="molecule type" value="Genomic_DNA"/>
</dbReference>
<comment type="similarity">
    <text evidence="1">Belongs to the SAMHD1 family.</text>
</comment>
<proteinExistence type="inferred from homology"/>
<dbReference type="SMART" id="SM00471">
    <property type="entry name" value="HDc"/>
    <property type="match status" value="1"/>
</dbReference>
<name>A0A6S7KR18_PARCT</name>
<dbReference type="GO" id="GO:0006203">
    <property type="term" value="P:dGTP catabolic process"/>
    <property type="evidence" value="ECO:0007669"/>
    <property type="project" value="TreeGrafter"/>
</dbReference>
<dbReference type="OrthoDB" id="6020396at2759"/>
<dbReference type="Gene3D" id="3.30.70.2760">
    <property type="match status" value="1"/>
</dbReference>
<keyword evidence="4" id="KW-1185">Reference proteome</keyword>
<dbReference type="Pfam" id="PF01966">
    <property type="entry name" value="HD"/>
    <property type="match status" value="1"/>
</dbReference>
<evidence type="ECO:0000313" key="4">
    <source>
        <dbReference type="Proteomes" id="UP001152795"/>
    </source>
</evidence>
<organism evidence="3 4">
    <name type="scientific">Paramuricea clavata</name>
    <name type="common">Red gorgonian</name>
    <name type="synonym">Violescent sea-whip</name>
    <dbReference type="NCBI Taxonomy" id="317549"/>
    <lineage>
        <taxon>Eukaryota</taxon>
        <taxon>Metazoa</taxon>
        <taxon>Cnidaria</taxon>
        <taxon>Anthozoa</taxon>
        <taxon>Octocorallia</taxon>
        <taxon>Malacalcyonacea</taxon>
        <taxon>Plexauridae</taxon>
        <taxon>Paramuricea</taxon>
    </lineage>
</organism>